<keyword evidence="12 18" id="KW-1133">Transmembrane helix</keyword>
<keyword evidence="14 18" id="KW-0472">Membrane</keyword>
<evidence type="ECO:0000256" key="15">
    <source>
        <dbReference type="ARBA" id="ARBA00023157"/>
    </source>
</evidence>
<evidence type="ECO:0000313" key="20">
    <source>
        <dbReference type="EMBL" id="WEU70826.1"/>
    </source>
</evidence>
<dbReference type="InterPro" id="IPR000776">
    <property type="entry name" value="Fusion_F0_Paramyxovir"/>
</dbReference>
<keyword evidence="3" id="KW-1168">Fusion of virus membrane with host membrane</keyword>
<keyword evidence="10" id="KW-1043">Host membrane</keyword>
<evidence type="ECO:0000256" key="5">
    <source>
        <dbReference type="ARBA" id="ARBA00022521"/>
    </source>
</evidence>
<dbReference type="GO" id="GO:0019064">
    <property type="term" value="P:fusion of virus membrane with host plasma membrane"/>
    <property type="evidence" value="ECO:0007669"/>
    <property type="project" value="UniProtKB-KW"/>
</dbReference>
<accession>A0AAT9TT75</accession>
<feature type="transmembrane region" description="Helical" evidence="18">
    <location>
        <begin position="489"/>
        <end position="512"/>
    </location>
</feature>
<proteinExistence type="inferred from homology"/>
<keyword evidence="16" id="KW-0325">Glycoprotein</keyword>
<reference evidence="20" key="1">
    <citation type="journal article" date="2023" name="Nat. Commun.">
        <title>Virus diversity, wildlife-domestic animal circulation and potential zoonotic viruses of small mammals, pangolins and zoo animals.</title>
        <authorList>
            <person name="Cui X."/>
            <person name="Fan K."/>
            <person name="Liang X."/>
            <person name="Gong W."/>
            <person name="Chen W."/>
            <person name="He B."/>
            <person name="Chen X."/>
            <person name="Wang H."/>
            <person name="Wang X."/>
            <person name="Zhang P."/>
            <person name="Lu X."/>
            <person name="Chen R."/>
            <person name="Lin K."/>
            <person name="Liu J."/>
            <person name="Zhai J."/>
            <person name="Liu D.X."/>
            <person name="Shan F."/>
            <person name="Li Y."/>
            <person name="Chen R.A."/>
            <person name="Meng H."/>
            <person name="Li X."/>
            <person name="Mi S."/>
            <person name="Jiang J."/>
            <person name="Zhou N."/>
            <person name="Chen Z."/>
            <person name="Zou J.-J."/>
            <person name="Ge D."/>
            <person name="Yang Q."/>
            <person name="He K."/>
            <person name="Chen T."/>
            <person name="Wu Y.-J."/>
            <person name="Lu H."/>
            <person name="Irwin D.M."/>
            <person name="Shen X."/>
            <person name="Hu Y."/>
            <person name="Lu X."/>
            <person name="Ding C."/>
            <person name="Guan Y."/>
            <person name="Tu C."/>
            <person name="Shen Y."/>
        </authorList>
    </citation>
    <scope>NUCLEOTIDE SEQUENCE</scope>
    <source>
        <strain evidence="20">PMV/SC/C7-49.4/2022</strain>
    </source>
</reference>
<evidence type="ECO:0000256" key="19">
    <source>
        <dbReference type="SAM" id="MobiDB-lite"/>
    </source>
</evidence>
<evidence type="ECO:0000256" key="13">
    <source>
        <dbReference type="ARBA" id="ARBA00023054"/>
    </source>
</evidence>
<comment type="similarity">
    <text evidence="1 18">Belongs to the paramyxoviruses fusion glycoprotein family.</text>
</comment>
<evidence type="ECO:0000256" key="8">
    <source>
        <dbReference type="ARBA" id="ARBA00022729"/>
    </source>
</evidence>
<evidence type="ECO:0000256" key="18">
    <source>
        <dbReference type="RuleBase" id="RU003705"/>
    </source>
</evidence>
<dbReference type="GO" id="GO:0046718">
    <property type="term" value="P:symbiont entry into host cell"/>
    <property type="evidence" value="ECO:0007669"/>
    <property type="project" value="UniProtKB-KW"/>
</dbReference>
<evidence type="ECO:0000256" key="11">
    <source>
        <dbReference type="ARBA" id="ARBA00022879"/>
    </source>
</evidence>
<evidence type="ECO:0000256" key="9">
    <source>
        <dbReference type="ARBA" id="ARBA00022844"/>
    </source>
</evidence>
<dbReference type="EMBL" id="OQ236120">
    <property type="protein sequence ID" value="WEU70826.1"/>
    <property type="molecule type" value="Viral_cRNA"/>
</dbReference>
<dbReference type="Gene3D" id="2.40.490.10">
    <property type="entry name" value="Newcastle disease virus like domain"/>
    <property type="match status" value="1"/>
</dbReference>
<evidence type="ECO:0000256" key="14">
    <source>
        <dbReference type="ARBA" id="ARBA00023136"/>
    </source>
</evidence>
<dbReference type="GO" id="GO:0019031">
    <property type="term" value="C:viral envelope"/>
    <property type="evidence" value="ECO:0007669"/>
    <property type="project" value="UniProtKB-KW"/>
</dbReference>
<dbReference type="Gene3D" id="1.10.287.2480">
    <property type="match status" value="1"/>
</dbReference>
<keyword evidence="4" id="KW-1032">Host cell membrane</keyword>
<evidence type="ECO:0000256" key="1">
    <source>
        <dbReference type="ARBA" id="ARBA00008211"/>
    </source>
</evidence>
<keyword evidence="17" id="KW-1160">Virus entry into host cell</keyword>
<dbReference type="SUPFAM" id="SSF69922">
    <property type="entry name" value="Head and neck region of the ectodomain of NDV fusion glycoprotein"/>
    <property type="match status" value="1"/>
</dbReference>
<organism evidence="20">
    <name type="scientific">Chodsigoa hypsibia henipavirus</name>
    <dbReference type="NCBI Taxonomy" id="3028504"/>
    <lineage>
        <taxon>Viruses</taxon>
        <taxon>Riboviria</taxon>
        <taxon>Orthornavirae</taxon>
        <taxon>Negarnaviricota</taxon>
        <taxon>Haploviricotina</taxon>
        <taxon>Monjiviricetes</taxon>
        <taxon>Mononegavirales</taxon>
        <taxon>Paramyxoviridae</taxon>
        <taxon>Orthoparamyxovirinae</taxon>
        <taxon>Henipavirus</taxon>
    </lineage>
</organism>
<keyword evidence="8" id="KW-0732">Signal</keyword>
<evidence type="ECO:0000256" key="3">
    <source>
        <dbReference type="ARBA" id="ARBA00022506"/>
    </source>
</evidence>
<evidence type="ECO:0000256" key="10">
    <source>
        <dbReference type="ARBA" id="ARBA00022870"/>
    </source>
</evidence>
<keyword evidence="7 18" id="KW-0812">Transmembrane</keyword>
<keyword evidence="5" id="KW-1169">Fusion of virus membrane with host cell membrane</keyword>
<evidence type="ECO:0000256" key="7">
    <source>
        <dbReference type="ARBA" id="ARBA00022692"/>
    </source>
</evidence>
<evidence type="ECO:0000256" key="16">
    <source>
        <dbReference type="ARBA" id="ARBA00023180"/>
    </source>
</evidence>
<dbReference type="GO" id="GO:0055036">
    <property type="term" value="C:virion membrane"/>
    <property type="evidence" value="ECO:0007669"/>
    <property type="project" value="UniProtKB-SubCell"/>
</dbReference>
<evidence type="ECO:0000256" key="4">
    <source>
        <dbReference type="ARBA" id="ARBA00022511"/>
    </source>
</evidence>
<evidence type="ECO:0000256" key="12">
    <source>
        <dbReference type="ARBA" id="ARBA00022989"/>
    </source>
</evidence>
<feature type="region of interest" description="Disordered" evidence="19">
    <location>
        <begin position="548"/>
        <end position="574"/>
    </location>
</feature>
<dbReference type="GO" id="GO:0020002">
    <property type="term" value="C:host cell plasma membrane"/>
    <property type="evidence" value="ECO:0007669"/>
    <property type="project" value="UniProtKB-SubCell"/>
</dbReference>
<keyword evidence="11 18" id="KW-0261">Viral envelope protein</keyword>
<evidence type="ECO:0000256" key="2">
    <source>
        <dbReference type="ARBA" id="ARBA00016586"/>
    </source>
</evidence>
<keyword evidence="9" id="KW-0946">Virion</keyword>
<dbReference type="Gene3D" id="6.10.10.110">
    <property type="match status" value="1"/>
</dbReference>
<comment type="subunit">
    <text evidence="18">Homotrimer of disulfide-linked F1-F2.</text>
</comment>
<evidence type="ECO:0000256" key="6">
    <source>
        <dbReference type="ARBA" id="ARBA00022595"/>
    </source>
</evidence>
<name>A0AAT9TT75_9MONO</name>
<protein>
    <recommendedName>
        <fullName evidence="2 18">Fusion glycoprotein F0</fullName>
    </recommendedName>
</protein>
<comment type="subcellular location">
    <subcellularLocation>
        <location evidence="18">Virion membrane</location>
        <topology evidence="18">Single-pass type I membrane protein</topology>
    </subcellularLocation>
    <subcellularLocation>
        <location evidence="18">Host cell membrane</location>
        <topology evidence="18">Single-pass membrane protein</topology>
    </subcellularLocation>
</comment>
<dbReference type="Pfam" id="PF00523">
    <property type="entry name" value="Fusion_gly"/>
    <property type="match status" value="1"/>
</dbReference>
<keyword evidence="13" id="KW-0175">Coiled coil</keyword>
<keyword evidence="15" id="KW-1015">Disulfide bond</keyword>
<evidence type="ECO:0000256" key="17">
    <source>
        <dbReference type="ARBA" id="ARBA00023296"/>
    </source>
</evidence>
<dbReference type="SUPFAM" id="SSF58069">
    <property type="entry name" value="Virus ectodomain"/>
    <property type="match status" value="1"/>
</dbReference>
<dbReference type="Gene3D" id="2.60.40.1690">
    <property type="entry name" value="Head and neck region of the ectodomain of NDV fusion glycoprotein"/>
    <property type="match status" value="1"/>
</dbReference>
<keyword evidence="6" id="KW-1162">Viral penetration into host cytoplasm</keyword>
<sequence>MNYTIVGIMIITFVHESQCINYEQLASIGVIKGHTYNYKIRGPPNTKLMVVKLIPNINIDNLGGGLSNCSSKQMESHKELVEKVLSPVAQALETMRNRVTDYSGNYRFVGAVMAGAALGVATAATVTAGIALHQSNQNAKAIDQMKEAIRTTNKAVQELTLSTRQTLLVIDSLQNQINTQIVPAMNRLSCEVLGLTVGIQLTQYYSEILTYFGPALQDPIDSTLTIQAISHAFGGNFDILMKTMGYTVGDLYDVLKGDLITGKIISVNPKEGFIALEVRFPTLTQVNNAIVQELMPISFNDKGDEWISTVPRYVLERVLYLSNIDISLCSVGETSVVCDNDYASPMSHQLRECLQTNTSYCPRERVLASYVPKFALSQGVIFANCIATTCRCADDGRAISQSSSQTVLLLTSKDCKVYEVQSMMISTGEYLGESIFENTDIPLGPSIVIDKIDISGQLAEINKTLDHVDNTIKDSNDILDKIDVSTVSAISMVILYVVIALIGFMSALSLLLSVRTFSRCTTLGSQFAYQRQDPTLGDVHYAFTSNIPKNQRSKNSNNLSNDLGSTNGSFSSNE</sequence>